<dbReference type="Gene3D" id="1.25.10.10">
    <property type="entry name" value="Leucine-rich Repeat Variant"/>
    <property type="match status" value="2"/>
</dbReference>
<dbReference type="PANTHER" id="PTHR12697:SF5">
    <property type="entry name" value="DEOXYHYPUSINE HYDROXYLASE"/>
    <property type="match status" value="1"/>
</dbReference>
<name>A0A8K1ZVH0_9CYAN</name>
<proteinExistence type="inferred from homology"/>
<dbReference type="SMART" id="SM00567">
    <property type="entry name" value="EZ_HEAT"/>
    <property type="match status" value="3"/>
</dbReference>
<organism evidence="4 5">
    <name type="scientific">Petrachloros mirabilis ULC683</name>
    <dbReference type="NCBI Taxonomy" id="2781853"/>
    <lineage>
        <taxon>Bacteria</taxon>
        <taxon>Bacillati</taxon>
        <taxon>Cyanobacteriota</taxon>
        <taxon>Cyanophyceae</taxon>
        <taxon>Synechococcales</taxon>
        <taxon>Petrachlorosaceae</taxon>
        <taxon>Petrachloros</taxon>
        <taxon>Petrachloros mirabilis</taxon>
    </lineage>
</organism>
<dbReference type="SUPFAM" id="SSF48371">
    <property type="entry name" value="ARM repeat"/>
    <property type="match status" value="1"/>
</dbReference>
<protein>
    <submittedName>
        <fullName evidence="4">HEAT repeat domain-containing protein</fullName>
    </submittedName>
</protein>
<dbReference type="Pfam" id="PF13646">
    <property type="entry name" value="HEAT_2"/>
    <property type="match status" value="2"/>
</dbReference>
<dbReference type="GO" id="GO:0030089">
    <property type="term" value="C:phycobilisome"/>
    <property type="evidence" value="ECO:0007669"/>
    <property type="project" value="UniProtKB-KW"/>
</dbReference>
<dbReference type="Proteomes" id="UP000607397">
    <property type="component" value="Unassembled WGS sequence"/>
</dbReference>
<evidence type="ECO:0000256" key="2">
    <source>
        <dbReference type="ARBA" id="ARBA00022549"/>
    </source>
</evidence>
<keyword evidence="2" id="KW-0042">Antenna complex</keyword>
<evidence type="ECO:0000313" key="4">
    <source>
        <dbReference type="EMBL" id="NCJ05955.1"/>
    </source>
</evidence>
<dbReference type="RefSeq" id="WP_161824435.1">
    <property type="nucleotide sequence ID" value="NZ_WVIC01000008.1"/>
</dbReference>
<comment type="similarity">
    <text evidence="1">Belongs to the CpcE/RpcE/PecE family.</text>
</comment>
<dbReference type="AlphaFoldDB" id="A0A8K1ZVH0"/>
<keyword evidence="5" id="KW-1185">Reference proteome</keyword>
<evidence type="ECO:0000256" key="1">
    <source>
        <dbReference type="ARBA" id="ARBA00009299"/>
    </source>
</evidence>
<reference evidence="4" key="1">
    <citation type="submission" date="2019-12" db="EMBL/GenBank/DDBJ databases">
        <title>High-Quality draft genome sequences of three cyanobacteria isolated from the limestone walls of the Old Cathedral of Coimbra.</title>
        <authorList>
            <person name="Tiago I."/>
            <person name="Soares F."/>
            <person name="Portugal A."/>
        </authorList>
    </citation>
    <scope>NUCLEOTIDE SEQUENCE [LARGE SCALE GENOMIC DNA]</scope>
    <source>
        <strain evidence="4">C</strain>
    </source>
</reference>
<evidence type="ECO:0000313" key="5">
    <source>
        <dbReference type="Proteomes" id="UP000607397"/>
    </source>
</evidence>
<sequence>MNIDQIRGYLDSKDPQSRMKAITELRHYEPDMVVPLLQTCLDDPEVIVRSFVAMGLGYKRTPEGFEALVKLVHRDADYNVRAEAANALGRYGREAIPHLLRAFYENDHWLVRMSIFPALADLDCPEQLLDLCISSLEGADQAVKEAAIAQLCLFADTPYQTRALQHLLPLVSASEWSTRRQVALALCQFQEPQAEAALTQLRKDPDHRVVAAVMERLLSAQVGGE</sequence>
<comment type="caution">
    <text evidence="4">The sequence shown here is derived from an EMBL/GenBank/DDBJ whole genome shotgun (WGS) entry which is preliminary data.</text>
</comment>
<gene>
    <name evidence="4" type="ORF">GS597_05390</name>
</gene>
<dbReference type="InterPro" id="IPR016024">
    <property type="entry name" value="ARM-type_fold"/>
</dbReference>
<evidence type="ECO:0000256" key="3">
    <source>
        <dbReference type="ARBA" id="ARBA00022738"/>
    </source>
</evidence>
<dbReference type="InterPro" id="IPR004155">
    <property type="entry name" value="PBS_lyase_HEAT"/>
</dbReference>
<dbReference type="EMBL" id="WVIC01000008">
    <property type="protein sequence ID" value="NCJ05955.1"/>
    <property type="molecule type" value="Genomic_DNA"/>
</dbReference>
<dbReference type="InterPro" id="IPR011989">
    <property type="entry name" value="ARM-like"/>
</dbReference>
<accession>A0A8K1ZVH0</accession>
<dbReference type="GO" id="GO:0016491">
    <property type="term" value="F:oxidoreductase activity"/>
    <property type="evidence" value="ECO:0007669"/>
    <property type="project" value="TreeGrafter"/>
</dbReference>
<dbReference type="PANTHER" id="PTHR12697">
    <property type="entry name" value="PBS LYASE HEAT-LIKE PROTEIN"/>
    <property type="match status" value="1"/>
</dbReference>
<keyword evidence="3" id="KW-0605">Phycobilisome</keyword>